<reference evidence="3" key="1">
    <citation type="submission" date="2024-07" db="EMBL/GenBank/DDBJ databases">
        <title>Identification and characteristics of an arsenic-resistant bacterial isolate, which belongs to a novel species.</title>
        <authorList>
            <person name="Juszczyk A."/>
            <person name="Kowalczyk A."/>
            <person name="Was K."/>
            <person name="Kosowicz W."/>
            <person name="Budzyn A."/>
            <person name="Latowski D."/>
        </authorList>
    </citation>
    <scope>NUCLEOTIDE SEQUENCE</scope>
    <source>
        <strain evidence="3">As8PL</strain>
    </source>
</reference>
<name>A0AB39BYX7_9BACI</name>
<evidence type="ECO:0000313" key="3">
    <source>
        <dbReference type="EMBL" id="XDI38760.1"/>
    </source>
</evidence>
<feature type="domain" description="Stage V sporulation protein AA" evidence="2">
    <location>
        <begin position="3"/>
        <end position="90"/>
    </location>
</feature>
<keyword evidence="1" id="KW-0812">Transmembrane</keyword>
<dbReference type="RefSeq" id="WP_368505978.1">
    <property type="nucleotide sequence ID" value="NZ_CP162551.1"/>
</dbReference>
<dbReference type="Gene3D" id="2.60.480.10">
    <property type="entry name" value="eubacterium ventriosum atcc domain"/>
    <property type="match status" value="1"/>
</dbReference>
<protein>
    <submittedName>
        <fullName evidence="3">Stage V sporulation protein AA</fullName>
    </submittedName>
</protein>
<dbReference type="Pfam" id="PF12164">
    <property type="entry name" value="SporV_AA"/>
    <property type="match status" value="1"/>
</dbReference>
<keyword evidence="1" id="KW-1133">Transmembrane helix</keyword>
<keyword evidence="1" id="KW-0472">Membrane</keyword>
<accession>A0AB39BYX7</accession>
<dbReference type="EMBL" id="CP162551">
    <property type="protein sequence ID" value="XDI38760.1"/>
    <property type="molecule type" value="Genomic_DNA"/>
</dbReference>
<evidence type="ECO:0000256" key="1">
    <source>
        <dbReference type="SAM" id="Phobius"/>
    </source>
</evidence>
<feature type="transmembrane region" description="Helical" evidence="1">
    <location>
        <begin position="147"/>
        <end position="165"/>
    </location>
</feature>
<dbReference type="InterPro" id="IPR021997">
    <property type="entry name" value="SporV_AA"/>
</dbReference>
<gene>
    <name evidence="3" type="ORF">AB3N04_02690</name>
</gene>
<feature type="transmembrane region" description="Helical" evidence="1">
    <location>
        <begin position="96"/>
        <end position="117"/>
    </location>
</feature>
<sequence>MGNDVYIRMRQRVVALEDQQLTVGDVAQLIADETLLNQLKNIPIHHISKQDHNRVVIDVMQVIRMISSHIPSLTYQTIGAAQAVVEVEVKKKKITLIYILLIWFLLFVGAALAIMNFHEDVSMREVHGQIFRLITGNEQARPLLLQVPYSIGLGLGMMLFFNHFFKKRLNEEPSPLEVEMFNYQQNLDQFVIMHELKESGKKENGH</sequence>
<dbReference type="InterPro" id="IPR038548">
    <property type="entry name" value="SporV_AA_N_sf"/>
</dbReference>
<dbReference type="AlphaFoldDB" id="A0AB39BYX7"/>
<organism evidence="3">
    <name type="scientific">Alkalihalophilus sp. As8PL</name>
    <dbReference type="NCBI Taxonomy" id="3237103"/>
    <lineage>
        <taxon>Bacteria</taxon>
        <taxon>Bacillati</taxon>
        <taxon>Bacillota</taxon>
        <taxon>Bacilli</taxon>
        <taxon>Bacillales</taxon>
        <taxon>Bacillaceae</taxon>
        <taxon>Alkalihalophilus</taxon>
    </lineage>
</organism>
<evidence type="ECO:0000259" key="2">
    <source>
        <dbReference type="Pfam" id="PF12164"/>
    </source>
</evidence>
<proteinExistence type="predicted"/>